<reference evidence="2" key="2">
    <citation type="submission" date="2020-09" db="EMBL/GenBank/DDBJ databases">
        <authorList>
            <person name="Sun Q."/>
            <person name="Zhou Y."/>
        </authorList>
    </citation>
    <scope>NUCLEOTIDE SEQUENCE</scope>
    <source>
        <strain evidence="2">CGMCC 1.3617</strain>
    </source>
</reference>
<feature type="region of interest" description="Disordered" evidence="1">
    <location>
        <begin position="47"/>
        <end position="68"/>
    </location>
</feature>
<proteinExistence type="predicted"/>
<sequence>MQVEIDEVVSTIRVTDGAALDARQMHALVQAVLAAVEERLARNGRQADGVRIPDDGRGGINRAGGSMP</sequence>
<evidence type="ECO:0000313" key="3">
    <source>
        <dbReference type="Proteomes" id="UP000661507"/>
    </source>
</evidence>
<organism evidence="2 3">
    <name type="scientific">Neoroseomonas lacus</name>
    <dbReference type="NCBI Taxonomy" id="287609"/>
    <lineage>
        <taxon>Bacteria</taxon>
        <taxon>Pseudomonadati</taxon>
        <taxon>Pseudomonadota</taxon>
        <taxon>Alphaproteobacteria</taxon>
        <taxon>Acetobacterales</taxon>
        <taxon>Acetobacteraceae</taxon>
        <taxon>Neoroseomonas</taxon>
    </lineage>
</organism>
<feature type="compositionally biased region" description="Gly residues" evidence="1">
    <location>
        <begin position="58"/>
        <end position="68"/>
    </location>
</feature>
<reference evidence="2" key="1">
    <citation type="journal article" date="2014" name="Int. J. Syst. Evol. Microbiol.">
        <title>Complete genome sequence of Corynebacterium casei LMG S-19264T (=DSM 44701T), isolated from a smear-ripened cheese.</title>
        <authorList>
            <consortium name="US DOE Joint Genome Institute (JGI-PGF)"/>
            <person name="Walter F."/>
            <person name="Albersmeier A."/>
            <person name="Kalinowski J."/>
            <person name="Ruckert C."/>
        </authorList>
    </citation>
    <scope>NUCLEOTIDE SEQUENCE</scope>
    <source>
        <strain evidence="2">CGMCC 1.3617</strain>
    </source>
</reference>
<comment type="caution">
    <text evidence="2">The sequence shown here is derived from an EMBL/GenBank/DDBJ whole genome shotgun (WGS) entry which is preliminary data.</text>
</comment>
<dbReference type="Proteomes" id="UP000661507">
    <property type="component" value="Unassembled WGS sequence"/>
</dbReference>
<evidence type="ECO:0000313" key="2">
    <source>
        <dbReference type="EMBL" id="GGJ24173.1"/>
    </source>
</evidence>
<dbReference type="RefSeq" id="WP_188968750.1">
    <property type="nucleotide sequence ID" value="NZ_BMKW01000008.1"/>
</dbReference>
<gene>
    <name evidence="2" type="ORF">GCM10011320_34290</name>
</gene>
<accession>A0A917NTP6</accession>
<dbReference type="EMBL" id="BMKW01000008">
    <property type="protein sequence ID" value="GGJ24173.1"/>
    <property type="molecule type" value="Genomic_DNA"/>
</dbReference>
<evidence type="ECO:0000256" key="1">
    <source>
        <dbReference type="SAM" id="MobiDB-lite"/>
    </source>
</evidence>
<protein>
    <submittedName>
        <fullName evidence="2">Uncharacterized protein</fullName>
    </submittedName>
</protein>
<name>A0A917NTP6_9PROT</name>
<dbReference type="AlphaFoldDB" id="A0A917NTP6"/>
<keyword evidence="3" id="KW-1185">Reference proteome</keyword>